<evidence type="ECO:0000259" key="2">
    <source>
        <dbReference type="Pfam" id="PF01882"/>
    </source>
</evidence>
<dbReference type="EMBL" id="JBHSPR010000056">
    <property type="protein sequence ID" value="MFC6022197.1"/>
    <property type="molecule type" value="Genomic_DNA"/>
</dbReference>
<protein>
    <submittedName>
        <fullName evidence="3">DUF58 domain-containing protein</fullName>
    </submittedName>
</protein>
<evidence type="ECO:0000313" key="4">
    <source>
        <dbReference type="Proteomes" id="UP001596203"/>
    </source>
</evidence>
<dbReference type="RefSeq" id="WP_377431489.1">
    <property type="nucleotide sequence ID" value="NZ_JBHSPR010000056.1"/>
</dbReference>
<reference evidence="4" key="1">
    <citation type="journal article" date="2019" name="Int. J. Syst. Evol. Microbiol.">
        <title>The Global Catalogue of Microorganisms (GCM) 10K type strain sequencing project: providing services to taxonomists for standard genome sequencing and annotation.</title>
        <authorList>
            <consortium name="The Broad Institute Genomics Platform"/>
            <consortium name="The Broad Institute Genome Sequencing Center for Infectious Disease"/>
            <person name="Wu L."/>
            <person name="Ma J."/>
        </authorList>
    </citation>
    <scope>NUCLEOTIDE SEQUENCE [LARGE SCALE GENOMIC DNA]</scope>
    <source>
        <strain evidence="4">ZS-35-S2</strain>
    </source>
</reference>
<feature type="domain" description="DUF58" evidence="2">
    <location>
        <begin position="191"/>
        <end position="293"/>
    </location>
</feature>
<proteinExistence type="predicted"/>
<sequence>MRLTRRGVAVLVVAVPLLAFGLWGGYPLLRALGAVLLGAVLAAVLLTIRRLRVEVRRSVYPDRVERGAPALASLRVRNPGGGRRAGFLATDVAGSTIRTVRFRALGPGAEAVRHYELPTGTRGRLTVGPLVLHRADPFGLAHGELRAGGTATLWVHPRQLPARAPVAGYPRHHHDGPSTDGALRGSVDLLDVREYLPGDEVRHLHWKATARTGRLMVRDLADPEQPRFTLLLDTRSEALTAERFEEAVDLAASLLGVSARAGQHTRLVTSSGLDLPTPGGAPAVRRLLDELCELRRDDGRHPDLVPESLVGGGPIGGYLVVVTAGKTPPAALARLRQRFSTIAVFVLAGTDARTDPVTGARVLRADSAEEAILRWNEIIG</sequence>
<name>A0ABW1KM48_9ACTN</name>
<keyword evidence="1" id="KW-1133">Transmembrane helix</keyword>
<organism evidence="3 4">
    <name type="scientific">Plantactinospora solaniradicis</name>
    <dbReference type="NCBI Taxonomy" id="1723736"/>
    <lineage>
        <taxon>Bacteria</taxon>
        <taxon>Bacillati</taxon>
        <taxon>Actinomycetota</taxon>
        <taxon>Actinomycetes</taxon>
        <taxon>Micromonosporales</taxon>
        <taxon>Micromonosporaceae</taxon>
        <taxon>Plantactinospora</taxon>
    </lineage>
</organism>
<feature type="transmembrane region" description="Helical" evidence="1">
    <location>
        <begin position="31"/>
        <end position="48"/>
    </location>
</feature>
<dbReference type="Pfam" id="PF01882">
    <property type="entry name" value="DUF58"/>
    <property type="match status" value="1"/>
</dbReference>
<keyword evidence="1" id="KW-0472">Membrane</keyword>
<gene>
    <name evidence="3" type="ORF">ACFP2T_39325</name>
</gene>
<keyword evidence="1" id="KW-0812">Transmembrane</keyword>
<keyword evidence="4" id="KW-1185">Reference proteome</keyword>
<dbReference type="Proteomes" id="UP001596203">
    <property type="component" value="Unassembled WGS sequence"/>
</dbReference>
<dbReference type="InterPro" id="IPR002881">
    <property type="entry name" value="DUF58"/>
</dbReference>
<dbReference type="PANTHER" id="PTHR34351">
    <property type="entry name" value="SLR1927 PROTEIN-RELATED"/>
    <property type="match status" value="1"/>
</dbReference>
<comment type="caution">
    <text evidence="3">The sequence shown here is derived from an EMBL/GenBank/DDBJ whole genome shotgun (WGS) entry which is preliminary data.</text>
</comment>
<dbReference type="PANTHER" id="PTHR34351:SF1">
    <property type="entry name" value="SLR1927 PROTEIN"/>
    <property type="match status" value="1"/>
</dbReference>
<feature type="transmembrane region" description="Helical" evidence="1">
    <location>
        <begin position="7"/>
        <end position="25"/>
    </location>
</feature>
<evidence type="ECO:0000256" key="1">
    <source>
        <dbReference type="SAM" id="Phobius"/>
    </source>
</evidence>
<evidence type="ECO:0000313" key="3">
    <source>
        <dbReference type="EMBL" id="MFC6022197.1"/>
    </source>
</evidence>
<accession>A0ABW1KM48</accession>